<sequence>MAVHVPPAMSPGLSAGIAEVAAMFDSTFHKRFRSSYDSSPSPTLPVRKRYRGTSELILDTDSEDDEEVEESLDSNSVSEDAEDEGPTAEDGDPATRDEGLAAGDEGLSIRVKVVPEGQQQAAPIMGTAVSAPLGLGYRALRHEELALKEDHVYSKFEVDPEDSMVYIDVPVYPPLAPPVQTPQSPKWSSDSFLIYPAPYIVPLPISSPMTSLTVPSPITSLVATPTTTIPVDEDQFIEVGAQLQLYWSILQDHTWRLDAMPPALSAKIDRDVIELYTRSRAAWAGRVDTWMTDMSRAGYDDHRLVYDMLLQQTAFHRELQEMRGPGTELEQEIDCIEQGANRKVIDREWSREILETVVMIELETDHTFIVSAFEEGEIPLRG</sequence>
<feature type="region of interest" description="Disordered" evidence="1">
    <location>
        <begin position="32"/>
        <end position="100"/>
    </location>
</feature>
<gene>
    <name evidence="2" type="ORF">Tci_478699</name>
</gene>
<reference evidence="2" key="1">
    <citation type="journal article" date="2019" name="Sci. Rep.">
        <title>Draft genome of Tanacetum cinerariifolium, the natural source of mosquito coil.</title>
        <authorList>
            <person name="Yamashiro T."/>
            <person name="Shiraishi A."/>
            <person name="Satake H."/>
            <person name="Nakayama K."/>
        </authorList>
    </citation>
    <scope>NUCLEOTIDE SEQUENCE</scope>
</reference>
<protein>
    <submittedName>
        <fullName evidence="2">Uncharacterized protein</fullName>
    </submittedName>
</protein>
<comment type="caution">
    <text evidence="2">The sequence shown here is derived from an EMBL/GenBank/DDBJ whole genome shotgun (WGS) entry which is preliminary data.</text>
</comment>
<dbReference type="EMBL" id="BKCJ010237447">
    <property type="protein sequence ID" value="GEZ06726.1"/>
    <property type="molecule type" value="Genomic_DNA"/>
</dbReference>
<evidence type="ECO:0000256" key="1">
    <source>
        <dbReference type="SAM" id="MobiDB-lite"/>
    </source>
</evidence>
<organism evidence="2">
    <name type="scientific">Tanacetum cinerariifolium</name>
    <name type="common">Dalmatian daisy</name>
    <name type="synonym">Chrysanthemum cinerariifolium</name>
    <dbReference type="NCBI Taxonomy" id="118510"/>
    <lineage>
        <taxon>Eukaryota</taxon>
        <taxon>Viridiplantae</taxon>
        <taxon>Streptophyta</taxon>
        <taxon>Embryophyta</taxon>
        <taxon>Tracheophyta</taxon>
        <taxon>Spermatophyta</taxon>
        <taxon>Magnoliopsida</taxon>
        <taxon>eudicotyledons</taxon>
        <taxon>Gunneridae</taxon>
        <taxon>Pentapetalae</taxon>
        <taxon>asterids</taxon>
        <taxon>campanulids</taxon>
        <taxon>Asterales</taxon>
        <taxon>Asteraceae</taxon>
        <taxon>Asteroideae</taxon>
        <taxon>Anthemideae</taxon>
        <taxon>Anthemidinae</taxon>
        <taxon>Tanacetum</taxon>
    </lineage>
</organism>
<feature type="compositionally biased region" description="Acidic residues" evidence="1">
    <location>
        <begin position="58"/>
        <end position="72"/>
    </location>
</feature>
<dbReference type="AlphaFoldDB" id="A0A699I1Z8"/>
<proteinExistence type="predicted"/>
<feature type="compositionally biased region" description="Acidic residues" evidence="1">
    <location>
        <begin position="79"/>
        <end position="92"/>
    </location>
</feature>
<evidence type="ECO:0000313" key="2">
    <source>
        <dbReference type="EMBL" id="GEZ06726.1"/>
    </source>
</evidence>
<accession>A0A699I1Z8</accession>
<name>A0A699I1Z8_TANCI</name>